<evidence type="ECO:0000256" key="1">
    <source>
        <dbReference type="SAM" id="MobiDB-lite"/>
    </source>
</evidence>
<comment type="caution">
    <text evidence="3">The sequence shown here is derived from an EMBL/GenBank/DDBJ whole genome shotgun (WGS) entry which is preliminary data.</text>
</comment>
<accession>A0AAN7H8J0</accession>
<dbReference type="InterPro" id="IPR029058">
    <property type="entry name" value="AB_hydrolase_fold"/>
</dbReference>
<keyword evidence="3" id="KW-0378">Hydrolase</keyword>
<name>A0AAN7H8J0_9PEZI</name>
<feature type="domain" description="AB hydrolase-1" evidence="2">
    <location>
        <begin position="56"/>
        <end position="364"/>
    </location>
</feature>
<dbReference type="Pfam" id="PF12697">
    <property type="entry name" value="Abhydrolase_6"/>
    <property type="match status" value="1"/>
</dbReference>
<dbReference type="SUPFAM" id="SSF53474">
    <property type="entry name" value="alpha/beta-Hydrolases"/>
    <property type="match status" value="1"/>
</dbReference>
<organism evidence="3 4">
    <name type="scientific">Podospora fimiseda</name>
    <dbReference type="NCBI Taxonomy" id="252190"/>
    <lineage>
        <taxon>Eukaryota</taxon>
        <taxon>Fungi</taxon>
        <taxon>Dikarya</taxon>
        <taxon>Ascomycota</taxon>
        <taxon>Pezizomycotina</taxon>
        <taxon>Sordariomycetes</taxon>
        <taxon>Sordariomycetidae</taxon>
        <taxon>Sordariales</taxon>
        <taxon>Podosporaceae</taxon>
        <taxon>Podospora</taxon>
    </lineage>
</organism>
<feature type="compositionally biased region" description="Basic and acidic residues" evidence="1">
    <location>
        <begin position="10"/>
        <end position="21"/>
    </location>
</feature>
<evidence type="ECO:0000313" key="3">
    <source>
        <dbReference type="EMBL" id="KAK4232429.1"/>
    </source>
</evidence>
<reference evidence="3" key="2">
    <citation type="submission" date="2023-05" db="EMBL/GenBank/DDBJ databases">
        <authorList>
            <consortium name="Lawrence Berkeley National Laboratory"/>
            <person name="Steindorff A."/>
            <person name="Hensen N."/>
            <person name="Bonometti L."/>
            <person name="Westerberg I."/>
            <person name="Brannstrom I.O."/>
            <person name="Guillou S."/>
            <person name="Cros-Aarteil S."/>
            <person name="Calhoun S."/>
            <person name="Haridas S."/>
            <person name="Kuo A."/>
            <person name="Mondo S."/>
            <person name="Pangilinan J."/>
            <person name="Riley R."/>
            <person name="Labutti K."/>
            <person name="Andreopoulos B."/>
            <person name="Lipzen A."/>
            <person name="Chen C."/>
            <person name="Yanf M."/>
            <person name="Daum C."/>
            <person name="Ng V."/>
            <person name="Clum A."/>
            <person name="Ohm R."/>
            <person name="Martin F."/>
            <person name="Silar P."/>
            <person name="Natvig D."/>
            <person name="Lalanne C."/>
            <person name="Gautier V."/>
            <person name="Ament-Velasquez S.L."/>
            <person name="Kruys A."/>
            <person name="Hutchinson M.I."/>
            <person name="Powell A.J."/>
            <person name="Barry K."/>
            <person name="Miller A.N."/>
            <person name="Grigoriev I.V."/>
            <person name="Debuchy R."/>
            <person name="Gladieux P."/>
            <person name="Thoren M.H."/>
            <person name="Johannesson H."/>
        </authorList>
    </citation>
    <scope>NUCLEOTIDE SEQUENCE</scope>
    <source>
        <strain evidence="3">CBS 990.96</strain>
    </source>
</reference>
<evidence type="ECO:0000259" key="2">
    <source>
        <dbReference type="Pfam" id="PF12697"/>
    </source>
</evidence>
<dbReference type="GO" id="GO:0016787">
    <property type="term" value="F:hydrolase activity"/>
    <property type="evidence" value="ECO:0007669"/>
    <property type="project" value="UniProtKB-KW"/>
</dbReference>
<feature type="region of interest" description="Disordered" evidence="1">
    <location>
        <begin position="1"/>
        <end position="29"/>
    </location>
</feature>
<sequence>MSSSFHIKTHTIESQHIREYPHATSQSQETPLLLSVNQYIPKSNPSPKPGDITILAAHANGFVKELYEPLFEDLLSHLSTSHGLSIRSIWIADVTHQGHSAILNESQLGNDPSWIDHARDLLHLTNVFRHEMPRPIIGLGHSFGANIIVNLSLFHPRLLSSVILLDAVLSRFKSKGPKYGFAPMLASAYRRDYWPSREEAIASFKKNKFYSTWDPRVFQKWCEYGLRDTPTALYNDKGVTLTTSKHMETFTYYRPTSQKVNAKGERVVDLDLLPDADKVVKNHPDFMFYRAEGSQTAEKLPGLRPGALWVFGAKSEVNPPEVRQEKLELTGVGVGGSGGAKKGRVETVTIEGYGHLVPMERTNECAKYAADFIAKDLKYWREEQREFEEVWKVKEDKKKWTLDEDWDRWMGGKPKKGAKSDWKL</sequence>
<protein>
    <submittedName>
        <fullName evidence="3">Alpha/Beta hydrolase protein</fullName>
    </submittedName>
</protein>
<dbReference type="Proteomes" id="UP001301958">
    <property type="component" value="Unassembled WGS sequence"/>
</dbReference>
<proteinExistence type="predicted"/>
<keyword evidence="4" id="KW-1185">Reference proteome</keyword>
<dbReference type="InterPro" id="IPR000073">
    <property type="entry name" value="AB_hydrolase_1"/>
</dbReference>
<evidence type="ECO:0000313" key="4">
    <source>
        <dbReference type="Proteomes" id="UP001301958"/>
    </source>
</evidence>
<dbReference type="EMBL" id="MU865287">
    <property type="protein sequence ID" value="KAK4232429.1"/>
    <property type="molecule type" value="Genomic_DNA"/>
</dbReference>
<dbReference type="Gene3D" id="3.40.50.1820">
    <property type="entry name" value="alpha/beta hydrolase"/>
    <property type="match status" value="1"/>
</dbReference>
<dbReference type="AlphaFoldDB" id="A0AAN7H8J0"/>
<reference evidence="3" key="1">
    <citation type="journal article" date="2023" name="Mol. Phylogenet. Evol.">
        <title>Genome-scale phylogeny and comparative genomics of the fungal order Sordariales.</title>
        <authorList>
            <person name="Hensen N."/>
            <person name="Bonometti L."/>
            <person name="Westerberg I."/>
            <person name="Brannstrom I.O."/>
            <person name="Guillou S."/>
            <person name="Cros-Aarteil S."/>
            <person name="Calhoun S."/>
            <person name="Haridas S."/>
            <person name="Kuo A."/>
            <person name="Mondo S."/>
            <person name="Pangilinan J."/>
            <person name="Riley R."/>
            <person name="LaButti K."/>
            <person name="Andreopoulos B."/>
            <person name="Lipzen A."/>
            <person name="Chen C."/>
            <person name="Yan M."/>
            <person name="Daum C."/>
            <person name="Ng V."/>
            <person name="Clum A."/>
            <person name="Steindorff A."/>
            <person name="Ohm R.A."/>
            <person name="Martin F."/>
            <person name="Silar P."/>
            <person name="Natvig D.O."/>
            <person name="Lalanne C."/>
            <person name="Gautier V."/>
            <person name="Ament-Velasquez S.L."/>
            <person name="Kruys A."/>
            <person name="Hutchinson M.I."/>
            <person name="Powell A.J."/>
            <person name="Barry K."/>
            <person name="Miller A.N."/>
            <person name="Grigoriev I.V."/>
            <person name="Debuchy R."/>
            <person name="Gladieux P."/>
            <person name="Hiltunen Thoren M."/>
            <person name="Johannesson H."/>
        </authorList>
    </citation>
    <scope>NUCLEOTIDE SEQUENCE</scope>
    <source>
        <strain evidence="3">CBS 990.96</strain>
    </source>
</reference>
<gene>
    <name evidence="3" type="ORF">QBC38DRAFT_31</name>
</gene>